<dbReference type="EMBL" id="KE561167">
    <property type="protein sequence ID" value="EPZ32196.1"/>
    <property type="molecule type" value="Genomic_DNA"/>
</dbReference>
<dbReference type="Proteomes" id="UP000281549">
    <property type="component" value="Unassembled WGS sequence"/>
</dbReference>
<proteinExistence type="predicted"/>
<sequence>MIRLIAIISLIEFSFCALMQRPIIPVPHGDHPSAINLGLTKAKSIPIPSKSYRRNIAGSTRVVKKDIFNIGARRKYNAPFLAQKSKPMALRDYERRMETFSYLKSIDKTKLSPEELELFEDVSKIAKLMEQGKRLLS</sequence>
<reference evidence="5" key="2">
    <citation type="journal article" date="2018" name="Nat. Microbiol.">
        <title>Leveraging single-cell genomics to expand the fungal tree of life.</title>
        <authorList>
            <person name="Ahrendt S.R."/>
            <person name="Quandt C.A."/>
            <person name="Ciobanu D."/>
            <person name="Clum A."/>
            <person name="Salamov A."/>
            <person name="Andreopoulos B."/>
            <person name="Cheng J.F."/>
            <person name="Woyke T."/>
            <person name="Pelin A."/>
            <person name="Henrissat B."/>
            <person name="Reynolds N.K."/>
            <person name="Benny G.L."/>
            <person name="Smith M.E."/>
            <person name="James T.Y."/>
            <person name="Grigoriev I.V."/>
        </authorList>
    </citation>
    <scope>NUCLEOTIDE SEQUENCE [LARGE SCALE GENOMIC DNA]</scope>
    <source>
        <strain evidence="5">CSF55</strain>
    </source>
</reference>
<evidence type="ECO:0000313" key="4">
    <source>
        <dbReference type="Proteomes" id="UP000030755"/>
    </source>
</evidence>
<protein>
    <submittedName>
        <fullName evidence="2">Uncharacterized protein</fullName>
    </submittedName>
</protein>
<evidence type="ECO:0000256" key="1">
    <source>
        <dbReference type="SAM" id="SignalP"/>
    </source>
</evidence>
<dbReference type="EMBL" id="ML005033">
    <property type="protein sequence ID" value="RKP20679.1"/>
    <property type="molecule type" value="Genomic_DNA"/>
</dbReference>
<evidence type="ECO:0000313" key="5">
    <source>
        <dbReference type="Proteomes" id="UP000281549"/>
    </source>
</evidence>
<reference evidence="3" key="3">
    <citation type="submission" date="2018-08" db="EMBL/GenBank/DDBJ databases">
        <title>Leveraging single-cell genomics to expand the Fungal Tree of Life.</title>
        <authorList>
            <consortium name="DOE Joint Genome Institute"/>
            <person name="Ahrendt S.R."/>
            <person name="Quandt C.A."/>
            <person name="Ciobanu D."/>
            <person name="Clum A."/>
            <person name="Salamov A."/>
            <person name="Andreopoulos B."/>
            <person name="Cheng J.-F."/>
            <person name="Woyke T."/>
            <person name="Pelin A."/>
            <person name="Henrissat B."/>
            <person name="Reynolds N."/>
            <person name="Benny G.L."/>
            <person name="Smith M.E."/>
            <person name="James T.Y."/>
            <person name="Grigoriev I.V."/>
        </authorList>
    </citation>
    <scope>NUCLEOTIDE SEQUENCE</scope>
    <source>
        <strain evidence="3">CSF55</strain>
    </source>
</reference>
<dbReference type="AlphaFoldDB" id="A0A075APU7"/>
<feature type="signal peptide" evidence="1">
    <location>
        <begin position="1"/>
        <end position="16"/>
    </location>
</feature>
<name>A0A075APU7_ROZAC</name>
<accession>A0A075APU7</accession>
<keyword evidence="1" id="KW-0732">Signal</keyword>
<dbReference type="Proteomes" id="UP000030755">
    <property type="component" value="Unassembled WGS sequence"/>
</dbReference>
<feature type="chain" id="PRO_5040561553" evidence="1">
    <location>
        <begin position="17"/>
        <end position="137"/>
    </location>
</feature>
<evidence type="ECO:0000313" key="2">
    <source>
        <dbReference type="EMBL" id="EPZ32196.1"/>
    </source>
</evidence>
<reference evidence="2 4" key="1">
    <citation type="journal article" date="2013" name="Curr. Biol.">
        <title>Shared signatures of parasitism and phylogenomics unite Cryptomycota and microsporidia.</title>
        <authorList>
            <person name="James T.Y."/>
            <person name="Pelin A."/>
            <person name="Bonen L."/>
            <person name="Ahrendt S."/>
            <person name="Sain D."/>
            <person name="Corradi N."/>
            <person name="Stajich J.E."/>
        </authorList>
    </citation>
    <scope>NUCLEOTIDE SEQUENCE [LARGE SCALE GENOMIC DNA]</scope>
    <source>
        <strain evidence="2 4">CSF55</strain>
        <strain evidence="2 4">CSF55</strain>
    </source>
</reference>
<gene>
    <name evidence="2" type="ORF">O9G_002548</name>
    <name evidence="3" type="ORF">ROZALSC1DRAFT_27862</name>
</gene>
<keyword evidence="4" id="KW-1185">Reference proteome</keyword>
<evidence type="ECO:0000313" key="3">
    <source>
        <dbReference type="EMBL" id="RKP20679.1"/>
    </source>
</evidence>
<organism evidence="2 4">
    <name type="scientific">Rozella allomycis (strain CSF55)</name>
    <dbReference type="NCBI Taxonomy" id="988480"/>
    <lineage>
        <taxon>Eukaryota</taxon>
        <taxon>Fungi</taxon>
        <taxon>Fungi incertae sedis</taxon>
        <taxon>Cryptomycota</taxon>
        <taxon>Cryptomycota incertae sedis</taxon>
        <taxon>Rozella</taxon>
    </lineage>
</organism>
<dbReference type="HOGENOM" id="CLU_1866282_0_0_1"/>